<dbReference type="KEGG" id="scl:sce7115"/>
<evidence type="ECO:0000313" key="2">
    <source>
        <dbReference type="EMBL" id="CAN97284.1"/>
    </source>
</evidence>
<name>A9ERD4_SORC5</name>
<feature type="compositionally biased region" description="Basic and acidic residues" evidence="1">
    <location>
        <begin position="120"/>
        <end position="135"/>
    </location>
</feature>
<dbReference type="EMBL" id="AM746676">
    <property type="protein sequence ID" value="CAN97284.1"/>
    <property type="molecule type" value="Genomic_DNA"/>
</dbReference>
<gene>
    <name evidence="2" type="ordered locus">sce7115</name>
</gene>
<feature type="compositionally biased region" description="Low complexity" evidence="1">
    <location>
        <begin position="61"/>
        <end position="70"/>
    </location>
</feature>
<feature type="region of interest" description="Disordered" evidence="1">
    <location>
        <begin position="1"/>
        <end position="28"/>
    </location>
</feature>
<dbReference type="STRING" id="448385.sce7115"/>
<protein>
    <submittedName>
        <fullName evidence="2">Uncharacterized protein</fullName>
    </submittedName>
</protein>
<accession>A9ERD4</accession>
<dbReference type="HOGENOM" id="CLU_1474262_0_0_7"/>
<feature type="region of interest" description="Disordered" evidence="1">
    <location>
        <begin position="43"/>
        <end position="135"/>
    </location>
</feature>
<organism evidence="2 3">
    <name type="scientific">Sorangium cellulosum (strain So ce56)</name>
    <name type="common">Polyangium cellulosum (strain So ce56)</name>
    <dbReference type="NCBI Taxonomy" id="448385"/>
    <lineage>
        <taxon>Bacteria</taxon>
        <taxon>Pseudomonadati</taxon>
        <taxon>Myxococcota</taxon>
        <taxon>Polyangia</taxon>
        <taxon>Polyangiales</taxon>
        <taxon>Polyangiaceae</taxon>
        <taxon>Sorangium</taxon>
    </lineage>
</organism>
<dbReference type="AlphaFoldDB" id="A9ERD4"/>
<dbReference type="Proteomes" id="UP000002139">
    <property type="component" value="Chromosome"/>
</dbReference>
<feature type="compositionally biased region" description="Basic residues" evidence="1">
    <location>
        <begin position="77"/>
        <end position="87"/>
    </location>
</feature>
<feature type="region of interest" description="Disordered" evidence="1">
    <location>
        <begin position="159"/>
        <end position="183"/>
    </location>
</feature>
<evidence type="ECO:0000256" key="1">
    <source>
        <dbReference type="SAM" id="MobiDB-lite"/>
    </source>
</evidence>
<reference evidence="2 3" key="1">
    <citation type="journal article" date="2007" name="Nat. Biotechnol.">
        <title>Complete genome sequence of the myxobacterium Sorangium cellulosum.</title>
        <authorList>
            <person name="Schneiker S."/>
            <person name="Perlova O."/>
            <person name="Kaiser O."/>
            <person name="Gerth K."/>
            <person name="Alici A."/>
            <person name="Altmeyer M.O."/>
            <person name="Bartels D."/>
            <person name="Bekel T."/>
            <person name="Beyer S."/>
            <person name="Bode E."/>
            <person name="Bode H.B."/>
            <person name="Bolten C.J."/>
            <person name="Choudhuri J.V."/>
            <person name="Doss S."/>
            <person name="Elnakady Y.A."/>
            <person name="Frank B."/>
            <person name="Gaigalat L."/>
            <person name="Goesmann A."/>
            <person name="Groeger C."/>
            <person name="Gross F."/>
            <person name="Jelsbak L."/>
            <person name="Jelsbak L."/>
            <person name="Kalinowski J."/>
            <person name="Kegler C."/>
            <person name="Knauber T."/>
            <person name="Konietzny S."/>
            <person name="Kopp M."/>
            <person name="Krause L."/>
            <person name="Krug D."/>
            <person name="Linke B."/>
            <person name="Mahmud T."/>
            <person name="Martinez-Arias R."/>
            <person name="McHardy A.C."/>
            <person name="Merai M."/>
            <person name="Meyer F."/>
            <person name="Mormann S."/>
            <person name="Munoz-Dorado J."/>
            <person name="Perez J."/>
            <person name="Pradella S."/>
            <person name="Rachid S."/>
            <person name="Raddatz G."/>
            <person name="Rosenau F."/>
            <person name="Rueckert C."/>
            <person name="Sasse F."/>
            <person name="Scharfe M."/>
            <person name="Schuster S.C."/>
            <person name="Suen G."/>
            <person name="Treuner-Lange A."/>
            <person name="Velicer G.J."/>
            <person name="Vorholter F.-J."/>
            <person name="Weissman K.J."/>
            <person name="Welch R.D."/>
            <person name="Wenzel S.C."/>
            <person name="Whitworth D.E."/>
            <person name="Wilhelm S."/>
            <person name="Wittmann C."/>
            <person name="Bloecker H."/>
            <person name="Puehler A."/>
            <person name="Mueller R."/>
        </authorList>
    </citation>
    <scope>NUCLEOTIDE SEQUENCE [LARGE SCALE GENOMIC DNA]</scope>
    <source>
        <strain evidence="3">So ce56</strain>
    </source>
</reference>
<keyword evidence="3" id="KW-1185">Reference proteome</keyword>
<sequence>MQFRGWKSTATLVAEPARERRRGETASGAKIFITNATEAKITSGEKNFIHDVRRAPSPSSLAPRGRPGATRRAEARARRRARLRAALRARAASAPLERAHPGRRQRGPASVDGAGRSLRRRDDEVRDAPDRPIDMTRLRGLSTWRDALFDGFSDALKRARGTRHPAAPSPAPAPFPHHGRPRR</sequence>
<proteinExistence type="predicted"/>
<evidence type="ECO:0000313" key="3">
    <source>
        <dbReference type="Proteomes" id="UP000002139"/>
    </source>
</evidence>